<evidence type="ECO:0000256" key="1">
    <source>
        <dbReference type="SAM" id="Phobius"/>
    </source>
</evidence>
<name>A0ABQ4M2E9_9BACL</name>
<keyword evidence="1" id="KW-0812">Transmembrane</keyword>
<dbReference type="RefSeq" id="WP_212952243.1">
    <property type="nucleotide sequence ID" value="NZ_BORW01000035.1"/>
</dbReference>
<feature type="transmembrane region" description="Helical" evidence="1">
    <location>
        <begin position="64"/>
        <end position="82"/>
    </location>
</feature>
<evidence type="ECO:0000313" key="3">
    <source>
        <dbReference type="Proteomes" id="UP000680638"/>
    </source>
</evidence>
<proteinExistence type="predicted"/>
<evidence type="ECO:0008006" key="4">
    <source>
        <dbReference type="Google" id="ProtNLM"/>
    </source>
</evidence>
<keyword evidence="3" id="KW-1185">Reference proteome</keyword>
<dbReference type="Proteomes" id="UP000680638">
    <property type="component" value="Unassembled WGS sequence"/>
</dbReference>
<evidence type="ECO:0000313" key="2">
    <source>
        <dbReference type="EMBL" id="GIO69714.1"/>
    </source>
</evidence>
<sequence length="526" mass="59710">MKPFSNKDDQTMKDALFSDLHMDADFTQRVLDKLDNVQMVNDKEKLPNLNAYASAKRRWRKLKWMGGAAAAVIVFGSALTLWQQPELRDKVSGVFKTYKPKPTIPEETVPPGMKDWFWYNDYERSRPLGLLVKPEVKAEDQGYAIQIEHVLIDRSRIVISARQTAPDGSVLQSPLRETDDFRITDLEGNEVAKRVPVTLNSYPGIEEYAYVFTGPVPDVVMVTSEIGEIERFTATMPDRKPVKVNWHFQFKLDTRKAKQLSAEKQIDKHYTSPDGLELDFKKIIRTPSGIRLDYAASLGEKLKRQSSDASAEHLKIFYHLETVDGEGKRGRYDFGKPGVFEPLIQSERADAHNEGTKEFINIIHPLAMPPESKNIRFVLDGFYMPVHVKESISMKPAELSAKPAVFHGSGDELAFSAYKLGSYDSKGGQVLILTANGTYVNQEMNEKWIAIDEKGREYPVFVGHGSAPDGDKKIIHDSEFRIDGMDHVPSRLTLTRTVVNRVFKDVDWSVDLWDDTQLPWENMPGK</sequence>
<protein>
    <recommendedName>
        <fullName evidence="4">DUF4179 domain-containing protein</fullName>
    </recommendedName>
</protein>
<keyword evidence="1" id="KW-0472">Membrane</keyword>
<organism evidence="2 3">
    <name type="scientific">Paenibacillus cookii</name>
    <dbReference type="NCBI Taxonomy" id="157839"/>
    <lineage>
        <taxon>Bacteria</taxon>
        <taxon>Bacillati</taxon>
        <taxon>Bacillota</taxon>
        <taxon>Bacilli</taxon>
        <taxon>Bacillales</taxon>
        <taxon>Paenibacillaceae</taxon>
        <taxon>Paenibacillus</taxon>
    </lineage>
</organism>
<keyword evidence="1" id="KW-1133">Transmembrane helix</keyword>
<comment type="caution">
    <text evidence="2">The sequence shown here is derived from an EMBL/GenBank/DDBJ whole genome shotgun (WGS) entry which is preliminary data.</text>
</comment>
<dbReference type="EMBL" id="BORW01000035">
    <property type="protein sequence ID" value="GIO69714.1"/>
    <property type="molecule type" value="Genomic_DNA"/>
</dbReference>
<accession>A0ABQ4M2E9</accession>
<gene>
    <name evidence="2" type="ORF">J21TS3_45350</name>
</gene>
<reference evidence="2 3" key="1">
    <citation type="submission" date="2021-03" db="EMBL/GenBank/DDBJ databases">
        <title>Antimicrobial resistance genes in bacteria isolated from Japanese honey, and their potential for conferring macrolide and lincosamide resistance in the American foulbrood pathogen Paenibacillus larvae.</title>
        <authorList>
            <person name="Okamoto M."/>
            <person name="Kumagai M."/>
            <person name="Kanamori H."/>
            <person name="Takamatsu D."/>
        </authorList>
    </citation>
    <scope>NUCLEOTIDE SEQUENCE [LARGE SCALE GENOMIC DNA]</scope>
    <source>
        <strain evidence="2 3">J21TS3</strain>
    </source>
</reference>